<sequence length="120" mass="13023">MMFSESNVDKYFGVLQLTSKLRCVANSGSPYTDHNKQSKGPLQTCAARISLDIDKYSGLQENNLSMSALVLSVFRLFPGLIIKGASVLITGILTISANLCSDLLNSMTAVGSHKEESWYA</sequence>
<reference evidence="1" key="2">
    <citation type="submission" date="2020-05" db="UniProtKB">
        <authorList>
            <consortium name="EnsemblMetazoa"/>
        </authorList>
    </citation>
    <scope>IDENTIFICATION</scope>
    <source>
        <strain evidence="1">IAEA</strain>
    </source>
</reference>
<proteinExistence type="predicted"/>
<dbReference type="VEuPathDB" id="VectorBase:GPAI036892"/>
<accession>A0A1B0A7Q5</accession>
<dbReference type="EnsemblMetazoa" id="GPAI036892-RA">
    <property type="protein sequence ID" value="GPAI036892-PA"/>
    <property type="gene ID" value="GPAI036892"/>
</dbReference>
<dbReference type="Proteomes" id="UP000092445">
    <property type="component" value="Unassembled WGS sequence"/>
</dbReference>
<evidence type="ECO:0000313" key="1">
    <source>
        <dbReference type="EnsemblMetazoa" id="GPAI036892-PA"/>
    </source>
</evidence>
<keyword evidence="2" id="KW-1185">Reference proteome</keyword>
<organism evidence="1 2">
    <name type="scientific">Glossina pallidipes</name>
    <name type="common">Tsetse fly</name>
    <dbReference type="NCBI Taxonomy" id="7398"/>
    <lineage>
        <taxon>Eukaryota</taxon>
        <taxon>Metazoa</taxon>
        <taxon>Ecdysozoa</taxon>
        <taxon>Arthropoda</taxon>
        <taxon>Hexapoda</taxon>
        <taxon>Insecta</taxon>
        <taxon>Pterygota</taxon>
        <taxon>Neoptera</taxon>
        <taxon>Endopterygota</taxon>
        <taxon>Diptera</taxon>
        <taxon>Brachycera</taxon>
        <taxon>Muscomorpha</taxon>
        <taxon>Hippoboscoidea</taxon>
        <taxon>Glossinidae</taxon>
        <taxon>Glossina</taxon>
    </lineage>
</organism>
<dbReference type="AlphaFoldDB" id="A0A1B0A7Q5"/>
<reference evidence="2" key="1">
    <citation type="submission" date="2014-03" db="EMBL/GenBank/DDBJ databases">
        <authorList>
            <person name="Aksoy S."/>
            <person name="Warren W."/>
            <person name="Wilson R.K."/>
        </authorList>
    </citation>
    <scope>NUCLEOTIDE SEQUENCE [LARGE SCALE GENOMIC DNA]</scope>
    <source>
        <strain evidence="2">IAEA</strain>
    </source>
</reference>
<name>A0A1B0A7Q5_GLOPL</name>
<protein>
    <submittedName>
        <fullName evidence="1">Uncharacterized protein</fullName>
    </submittedName>
</protein>
<evidence type="ECO:0000313" key="2">
    <source>
        <dbReference type="Proteomes" id="UP000092445"/>
    </source>
</evidence>